<evidence type="ECO:0000313" key="7">
    <source>
        <dbReference type="EMBL" id="NYI03625.1"/>
    </source>
</evidence>
<dbReference type="GO" id="GO:0042398">
    <property type="term" value="P:modified amino acid biosynthetic process"/>
    <property type="evidence" value="ECO:0007669"/>
    <property type="project" value="InterPro"/>
</dbReference>
<keyword evidence="2 5" id="KW-0547">Nucleotide-binding</keyword>
<dbReference type="NCBIfam" id="TIGR02050">
    <property type="entry name" value="gshA_cyan_rel"/>
    <property type="match status" value="1"/>
</dbReference>
<dbReference type="Proteomes" id="UP000567795">
    <property type="component" value="Unassembled WGS sequence"/>
</dbReference>
<dbReference type="AlphaFoldDB" id="A0A852ZPG7"/>
<keyword evidence="1 5" id="KW-0436">Ligase</keyword>
<dbReference type="GO" id="GO:0005524">
    <property type="term" value="F:ATP binding"/>
    <property type="evidence" value="ECO:0007669"/>
    <property type="project" value="UniProtKB-KW"/>
</dbReference>
<dbReference type="EC" id="6.3.2.2" evidence="5"/>
<dbReference type="Pfam" id="PF04107">
    <property type="entry name" value="GCS2"/>
    <property type="match status" value="1"/>
</dbReference>
<evidence type="ECO:0000256" key="3">
    <source>
        <dbReference type="ARBA" id="ARBA00022840"/>
    </source>
</evidence>
<keyword evidence="8" id="KW-1185">Reference proteome</keyword>
<dbReference type="PANTHER" id="PTHR36510:SF1">
    <property type="entry name" value="GLUTAMATE--CYSTEINE LIGASE 2-RELATED"/>
    <property type="match status" value="1"/>
</dbReference>
<feature type="region of interest" description="Disordered" evidence="6">
    <location>
        <begin position="178"/>
        <end position="197"/>
    </location>
</feature>
<keyword evidence="3 5" id="KW-0067">ATP-binding</keyword>
<reference evidence="7 8" key="1">
    <citation type="submission" date="2020-07" db="EMBL/GenBank/DDBJ databases">
        <title>Sequencing the genomes of 1000 actinobacteria strains.</title>
        <authorList>
            <person name="Klenk H.-P."/>
        </authorList>
    </citation>
    <scope>NUCLEOTIDE SEQUENCE [LARGE SCALE GENOMIC DNA]</scope>
    <source>
        <strain evidence="7 8">DSM 42178</strain>
    </source>
</reference>
<dbReference type="EMBL" id="JACBZD010000001">
    <property type="protein sequence ID" value="NYI03625.1"/>
    <property type="molecule type" value="Genomic_DNA"/>
</dbReference>
<feature type="compositionally biased region" description="Gly residues" evidence="6">
    <location>
        <begin position="88"/>
        <end position="103"/>
    </location>
</feature>
<comment type="function">
    <text evidence="5">ATP-dependent carboxylate-amine ligase which exhibits weak glutamate--cysteine ligase activity.</text>
</comment>
<feature type="region of interest" description="Disordered" evidence="6">
    <location>
        <begin position="88"/>
        <end position="112"/>
    </location>
</feature>
<organism evidence="7 8">
    <name type="scientific">Allostreptomyces psammosilenae</name>
    <dbReference type="NCBI Taxonomy" id="1892865"/>
    <lineage>
        <taxon>Bacteria</taxon>
        <taxon>Bacillati</taxon>
        <taxon>Actinomycetota</taxon>
        <taxon>Actinomycetes</taxon>
        <taxon>Kitasatosporales</taxon>
        <taxon>Streptomycetaceae</taxon>
        <taxon>Allostreptomyces</taxon>
    </lineage>
</organism>
<dbReference type="HAMAP" id="MF_01609">
    <property type="entry name" value="Glu_cys_ligase_2"/>
    <property type="match status" value="1"/>
</dbReference>
<dbReference type="InterPro" id="IPR006336">
    <property type="entry name" value="GCS2"/>
</dbReference>
<dbReference type="GO" id="GO:0004357">
    <property type="term" value="F:glutamate-cysteine ligase activity"/>
    <property type="evidence" value="ECO:0007669"/>
    <property type="project" value="UniProtKB-EC"/>
</dbReference>
<accession>A0A852ZPG7</accession>
<proteinExistence type="inferred from homology"/>
<gene>
    <name evidence="7" type="ORF">FHU37_000568</name>
</gene>
<protein>
    <recommendedName>
        <fullName evidence="5">Putative glutamate--cysteine ligase 2</fullName>
        <ecNumber evidence="5">6.3.2.2</ecNumber>
    </recommendedName>
    <alternativeName>
        <fullName evidence="5">Gamma-glutamylcysteine synthetase 2</fullName>
        <shortName evidence="5">GCS 2</shortName>
        <shortName evidence="5">Gamma-GCS 2</shortName>
    </alternativeName>
</protein>
<evidence type="ECO:0000256" key="6">
    <source>
        <dbReference type="SAM" id="MobiDB-lite"/>
    </source>
</evidence>
<dbReference type="Gene3D" id="3.30.590.20">
    <property type="match status" value="1"/>
</dbReference>
<sequence length="467" mass="48693">MTMGVEEEFLLIDPETRMPLPLAGDVLRTAHGGPSACGGGLPFGAEWATAPPRAHATAPWPPPSETAREHMAELAPVAAGAPYGGGAHGGGPYGGGPHGGGPHTGPSRAAARHSGPLLEGPIGTTPMLKAEFLATQVESASGVCTRLEGLRSQLLAGRRRLAEAARTCGARLVSVGNPVLSDGDPVPSPPPQSENGADRYARIRDLFAGAVADYQACGCHVHVGVPDRETAVQVVNRLRPWLPTLLALSANSPFDHGRDTGCHSWRMIAQGRFPGAGVPPVFESVEDYDAQIARLVDCGAVVDEQMTFWLARPSQHLPTVEVRAADAGTVDGTLLQAALTRALVDTALEDLAEGRPPVRVRDTVAAAAVWCAARYGLRGPAVHPVAERRVPAAELVAELYNVVRPALAERGDEALTSRLLHEALQQTGPERQRDAAAAGGPTAVVDQLIAVTDPGAARFHAASHVEA</sequence>
<dbReference type="InterPro" id="IPR014746">
    <property type="entry name" value="Gln_synth/guanido_kin_cat_dom"/>
</dbReference>
<dbReference type="InterPro" id="IPR011793">
    <property type="entry name" value="YbdK"/>
</dbReference>
<dbReference type="PANTHER" id="PTHR36510">
    <property type="entry name" value="GLUTAMATE--CYSTEINE LIGASE 2-RELATED"/>
    <property type="match status" value="1"/>
</dbReference>
<evidence type="ECO:0000256" key="1">
    <source>
        <dbReference type="ARBA" id="ARBA00022598"/>
    </source>
</evidence>
<dbReference type="InterPro" id="IPR050141">
    <property type="entry name" value="GCL_type2/YbdK_subfam"/>
</dbReference>
<evidence type="ECO:0000256" key="2">
    <source>
        <dbReference type="ARBA" id="ARBA00022741"/>
    </source>
</evidence>
<evidence type="ECO:0000256" key="4">
    <source>
        <dbReference type="ARBA" id="ARBA00048819"/>
    </source>
</evidence>
<evidence type="ECO:0000256" key="5">
    <source>
        <dbReference type="HAMAP-Rule" id="MF_01609"/>
    </source>
</evidence>
<comment type="caution">
    <text evidence="7">The sequence shown here is derived from an EMBL/GenBank/DDBJ whole genome shotgun (WGS) entry which is preliminary data.</text>
</comment>
<evidence type="ECO:0000313" key="8">
    <source>
        <dbReference type="Proteomes" id="UP000567795"/>
    </source>
</evidence>
<name>A0A852ZPG7_9ACTN</name>
<comment type="catalytic activity">
    <reaction evidence="4 5">
        <text>L-cysteine + L-glutamate + ATP = gamma-L-glutamyl-L-cysteine + ADP + phosphate + H(+)</text>
        <dbReference type="Rhea" id="RHEA:13285"/>
        <dbReference type="ChEBI" id="CHEBI:15378"/>
        <dbReference type="ChEBI" id="CHEBI:29985"/>
        <dbReference type="ChEBI" id="CHEBI:30616"/>
        <dbReference type="ChEBI" id="CHEBI:35235"/>
        <dbReference type="ChEBI" id="CHEBI:43474"/>
        <dbReference type="ChEBI" id="CHEBI:58173"/>
        <dbReference type="ChEBI" id="CHEBI:456216"/>
        <dbReference type="EC" id="6.3.2.2"/>
    </reaction>
</comment>
<dbReference type="SUPFAM" id="SSF55931">
    <property type="entry name" value="Glutamine synthetase/guanido kinase"/>
    <property type="match status" value="1"/>
</dbReference>
<comment type="similarity">
    <text evidence="5">Belongs to the glutamate--cysteine ligase type 2 family. YbdK subfamily.</text>
</comment>